<dbReference type="InterPro" id="IPR016152">
    <property type="entry name" value="PTrfase/Anion_transptr"/>
</dbReference>
<dbReference type="RefSeq" id="WP_016380901.1">
    <property type="nucleotide sequence ID" value="NZ_AP018392.1"/>
</dbReference>
<evidence type="ECO:0000259" key="1">
    <source>
        <dbReference type="PROSITE" id="PS51094"/>
    </source>
</evidence>
<dbReference type="Proteomes" id="UP000237433">
    <property type="component" value="Unassembled WGS sequence"/>
</dbReference>
<evidence type="ECO:0000313" key="2">
    <source>
        <dbReference type="EMBL" id="POE43725.1"/>
    </source>
</evidence>
<dbReference type="PANTHER" id="PTHR47738:SF3">
    <property type="entry name" value="PHOSPHOTRANSFERASE SYSTEM MANNITOL_FRUCTOSE-SPECIFIC IIA DOMAIN CONTAINING PROTEIN"/>
    <property type="match status" value="1"/>
</dbReference>
<organism evidence="2 3">
    <name type="scientific">Lacticaseibacillus paracasei</name>
    <name type="common">Lactobacillus paracasei</name>
    <dbReference type="NCBI Taxonomy" id="1597"/>
    <lineage>
        <taxon>Bacteria</taxon>
        <taxon>Bacillati</taxon>
        <taxon>Bacillota</taxon>
        <taxon>Bacilli</taxon>
        <taxon>Lactobacillales</taxon>
        <taxon>Lactobacillaceae</taxon>
        <taxon>Lacticaseibacillus</taxon>
    </lineage>
</organism>
<dbReference type="Pfam" id="PF00359">
    <property type="entry name" value="PTS_EIIA_2"/>
    <property type="match status" value="1"/>
</dbReference>
<feature type="domain" description="PTS EIIA type-2" evidence="1">
    <location>
        <begin position="9"/>
        <end position="156"/>
    </location>
</feature>
<dbReference type="InterPro" id="IPR002178">
    <property type="entry name" value="PTS_EIIA_type-2_dom"/>
</dbReference>
<dbReference type="SUPFAM" id="SSF55804">
    <property type="entry name" value="Phoshotransferase/anion transport protein"/>
    <property type="match status" value="1"/>
</dbReference>
<dbReference type="EMBL" id="LGIY01000004">
    <property type="protein sequence ID" value="POE43725.1"/>
    <property type="molecule type" value="Genomic_DNA"/>
</dbReference>
<name>A0A2S3UGY4_LACPA</name>
<accession>A0A2S3UGY4</accession>
<dbReference type="InterPro" id="IPR051541">
    <property type="entry name" value="PTS_SugarTrans_NitroReg"/>
</dbReference>
<sequence>MSNLTSKEIVFGSSFVKRFSKAVTFSEAVDQLSVNLLNQNLVTADYPQAVKDREKKYPTGLPTSPIGVAIPHTDPQFVKKNAVSVGVLEEPIEMVVMGTSDEPVSVSIIFLLSLAQSNKQLNILKRIMSVVQDQNELRRFISATNEEIAIDVQKAILEGLE</sequence>
<dbReference type="CDD" id="cd00211">
    <property type="entry name" value="PTS_IIA_fru"/>
    <property type="match status" value="1"/>
</dbReference>
<comment type="caution">
    <text evidence="2">The sequence shown here is derived from an EMBL/GenBank/DDBJ whole genome shotgun (WGS) entry which is preliminary data.</text>
</comment>
<dbReference type="Gene3D" id="3.40.930.10">
    <property type="entry name" value="Mannitol-specific EII, Chain A"/>
    <property type="match status" value="1"/>
</dbReference>
<dbReference type="PANTHER" id="PTHR47738">
    <property type="entry name" value="PTS SYSTEM FRUCTOSE-LIKE EIIA COMPONENT-RELATED"/>
    <property type="match status" value="1"/>
</dbReference>
<evidence type="ECO:0000313" key="3">
    <source>
        <dbReference type="Proteomes" id="UP000237433"/>
    </source>
</evidence>
<dbReference type="AlphaFoldDB" id="A0A2S3UGY4"/>
<dbReference type="PROSITE" id="PS51094">
    <property type="entry name" value="PTS_EIIA_TYPE_2"/>
    <property type="match status" value="1"/>
</dbReference>
<proteinExistence type="predicted"/>
<reference evidence="2 3" key="1">
    <citation type="journal article" date="2015" name="J. Am. Soc. Brew. Chem.">
        <title>Dissolved carbon dioxide selects for lactic acid bacteria able to grow in and spoil packaged beer.</title>
        <authorList>
            <person name="Bergsveinson J."/>
            <person name="Redekop A."/>
            <person name="Zoerb S."/>
            <person name="Ziola B."/>
        </authorList>
    </citation>
    <scope>NUCLEOTIDE SEQUENCE [LARGE SCALE GENOMIC DNA]</scope>
    <source>
        <strain evidence="2 3">CCC B1205</strain>
    </source>
</reference>
<protein>
    <submittedName>
        <fullName evidence="2">PTS galactitol transporter subunit IIA</fullName>
    </submittedName>
</protein>
<gene>
    <name evidence="2" type="ORF">ACX51_04225</name>
</gene>